<organism evidence="2 3">
    <name type="scientific">Tetrahymena thermophila (strain SB210)</name>
    <dbReference type="NCBI Taxonomy" id="312017"/>
    <lineage>
        <taxon>Eukaryota</taxon>
        <taxon>Sar</taxon>
        <taxon>Alveolata</taxon>
        <taxon>Ciliophora</taxon>
        <taxon>Intramacronucleata</taxon>
        <taxon>Oligohymenophorea</taxon>
        <taxon>Hymenostomatida</taxon>
        <taxon>Tetrahymenina</taxon>
        <taxon>Tetrahymenidae</taxon>
        <taxon>Tetrahymena</taxon>
    </lineage>
</organism>
<protein>
    <submittedName>
        <fullName evidence="2">Transmembrane protein, putative</fullName>
    </submittedName>
</protein>
<proteinExistence type="predicted"/>
<dbReference type="AlphaFoldDB" id="W7XHQ3"/>
<dbReference type="InParanoid" id="W7XHQ3"/>
<dbReference type="EMBL" id="GG662663">
    <property type="protein sequence ID" value="EWS73966.1"/>
    <property type="molecule type" value="Genomic_DNA"/>
</dbReference>
<keyword evidence="3" id="KW-1185">Reference proteome</keyword>
<name>W7XHQ3_TETTS</name>
<evidence type="ECO:0000256" key="1">
    <source>
        <dbReference type="SAM" id="Phobius"/>
    </source>
</evidence>
<dbReference type="RefSeq" id="XP_012653507.1">
    <property type="nucleotide sequence ID" value="XM_012798053.1"/>
</dbReference>
<gene>
    <name evidence="2" type="ORF">TTHERM_000438869</name>
</gene>
<evidence type="ECO:0000313" key="2">
    <source>
        <dbReference type="EMBL" id="EWS73966.1"/>
    </source>
</evidence>
<feature type="transmembrane region" description="Helical" evidence="1">
    <location>
        <begin position="155"/>
        <end position="176"/>
    </location>
</feature>
<dbReference type="KEGG" id="tet:TTHERM_000438869"/>
<accession>W7XHQ3</accession>
<reference evidence="3" key="1">
    <citation type="journal article" date="2006" name="PLoS Biol.">
        <title>Macronuclear genome sequence of the ciliate Tetrahymena thermophila, a model eukaryote.</title>
        <authorList>
            <person name="Eisen J.A."/>
            <person name="Coyne R.S."/>
            <person name="Wu M."/>
            <person name="Wu D."/>
            <person name="Thiagarajan M."/>
            <person name="Wortman J.R."/>
            <person name="Badger J.H."/>
            <person name="Ren Q."/>
            <person name="Amedeo P."/>
            <person name="Jones K.M."/>
            <person name="Tallon L.J."/>
            <person name="Delcher A.L."/>
            <person name="Salzberg S.L."/>
            <person name="Silva J.C."/>
            <person name="Haas B.J."/>
            <person name="Majoros W.H."/>
            <person name="Farzad M."/>
            <person name="Carlton J.M."/>
            <person name="Smith R.K. Jr."/>
            <person name="Garg J."/>
            <person name="Pearlman R.E."/>
            <person name="Karrer K.M."/>
            <person name="Sun L."/>
            <person name="Manning G."/>
            <person name="Elde N.C."/>
            <person name="Turkewitz A.P."/>
            <person name="Asai D.J."/>
            <person name="Wilkes D.E."/>
            <person name="Wang Y."/>
            <person name="Cai H."/>
            <person name="Collins K."/>
            <person name="Stewart B.A."/>
            <person name="Lee S.R."/>
            <person name="Wilamowska K."/>
            <person name="Weinberg Z."/>
            <person name="Ruzzo W.L."/>
            <person name="Wloga D."/>
            <person name="Gaertig J."/>
            <person name="Frankel J."/>
            <person name="Tsao C.-C."/>
            <person name="Gorovsky M.A."/>
            <person name="Keeling P.J."/>
            <person name="Waller R.F."/>
            <person name="Patron N.J."/>
            <person name="Cherry J.M."/>
            <person name="Stover N.A."/>
            <person name="Krieger C.J."/>
            <person name="del Toro C."/>
            <person name="Ryder H.F."/>
            <person name="Williamson S.C."/>
            <person name="Barbeau R.A."/>
            <person name="Hamilton E.P."/>
            <person name="Orias E."/>
        </authorList>
    </citation>
    <scope>NUCLEOTIDE SEQUENCE [LARGE SCALE GENOMIC DNA]</scope>
    <source>
        <strain evidence="3">SB210</strain>
    </source>
</reference>
<feature type="transmembrane region" description="Helical" evidence="1">
    <location>
        <begin position="21"/>
        <end position="39"/>
    </location>
</feature>
<keyword evidence="1 2" id="KW-0812">Transmembrane</keyword>
<keyword evidence="1" id="KW-0472">Membrane</keyword>
<keyword evidence="1" id="KW-1133">Transmembrane helix</keyword>
<dbReference type="GeneID" id="24438955"/>
<evidence type="ECO:0000313" key="3">
    <source>
        <dbReference type="Proteomes" id="UP000009168"/>
    </source>
</evidence>
<dbReference type="Proteomes" id="UP000009168">
    <property type="component" value="Unassembled WGS sequence"/>
</dbReference>
<sequence length="235" mass="28741">MEGLIKGIYRIKQCRLFIKKSIFIIVATSQMIIVLIEHFQSINSRYRQMQINIQLKKRLWLQNCQIEGQQLNFRNQVIIQLHIIMFNRLDKCYYYRENEKNLLRQIKKRHIFPYYIQLKYFYNIKGLKVRPVYLQLSLKKQKVQQSCFLLPLLEFLYLITQAIFSYTIIMFILMNIEISLSQLKIQQFQFFSFTKLKDIYHFLNLTINQNFLTIIIYNQLDNHKYTNNLIIKEKL</sequence>